<dbReference type="InterPro" id="IPR000014">
    <property type="entry name" value="PAS"/>
</dbReference>
<comment type="catalytic activity">
    <reaction evidence="1">
        <text>ATP + protein L-histidine = ADP + protein N-phospho-L-histidine.</text>
        <dbReference type="EC" id="2.7.13.3"/>
    </reaction>
</comment>
<dbReference type="RefSeq" id="WP_194507911.1">
    <property type="nucleotide sequence ID" value="NZ_JADILU010000003.1"/>
</dbReference>
<dbReference type="SMART" id="SM00086">
    <property type="entry name" value="PAC"/>
    <property type="match status" value="1"/>
</dbReference>
<dbReference type="PANTHER" id="PTHR43304:SF1">
    <property type="entry name" value="PAC DOMAIN-CONTAINING PROTEIN"/>
    <property type="match status" value="1"/>
</dbReference>
<feature type="domain" description="PAC" evidence="8">
    <location>
        <begin position="97"/>
        <end position="150"/>
    </location>
</feature>
<dbReference type="Gene3D" id="3.30.565.10">
    <property type="entry name" value="Histidine kinase-like ATPase, C-terminal domain"/>
    <property type="match status" value="1"/>
</dbReference>
<evidence type="ECO:0000259" key="8">
    <source>
        <dbReference type="PROSITE" id="PS50113"/>
    </source>
</evidence>
<keyword evidence="10" id="KW-1185">Reference proteome</keyword>
<accession>A0ABW5ZP88</accession>
<dbReference type="PRINTS" id="PR00344">
    <property type="entry name" value="BCTRLSENSOR"/>
</dbReference>
<evidence type="ECO:0000259" key="6">
    <source>
        <dbReference type="PROSITE" id="PS50109"/>
    </source>
</evidence>
<dbReference type="InterPro" id="IPR005467">
    <property type="entry name" value="His_kinase_dom"/>
</dbReference>
<dbReference type="InterPro" id="IPR013655">
    <property type="entry name" value="PAS_fold_3"/>
</dbReference>
<dbReference type="InterPro" id="IPR052162">
    <property type="entry name" value="Sensor_kinase/Photoreceptor"/>
</dbReference>
<evidence type="ECO:0000313" key="10">
    <source>
        <dbReference type="Proteomes" id="UP001597548"/>
    </source>
</evidence>
<evidence type="ECO:0000256" key="4">
    <source>
        <dbReference type="ARBA" id="ARBA00022679"/>
    </source>
</evidence>
<dbReference type="Pfam" id="PF08447">
    <property type="entry name" value="PAS_3"/>
    <property type="match status" value="1"/>
</dbReference>
<evidence type="ECO:0000256" key="2">
    <source>
        <dbReference type="ARBA" id="ARBA00012438"/>
    </source>
</evidence>
<dbReference type="Pfam" id="PF02518">
    <property type="entry name" value="HATPase_c"/>
    <property type="match status" value="1"/>
</dbReference>
<dbReference type="EC" id="2.7.13.3" evidence="2"/>
<evidence type="ECO:0000256" key="1">
    <source>
        <dbReference type="ARBA" id="ARBA00000085"/>
    </source>
</evidence>
<dbReference type="InterPro" id="IPR004358">
    <property type="entry name" value="Sig_transdc_His_kin-like_C"/>
</dbReference>
<reference evidence="10" key="1">
    <citation type="journal article" date="2019" name="Int. J. Syst. Evol. Microbiol.">
        <title>The Global Catalogue of Microorganisms (GCM) 10K type strain sequencing project: providing services to taxonomists for standard genome sequencing and annotation.</title>
        <authorList>
            <consortium name="The Broad Institute Genomics Platform"/>
            <consortium name="The Broad Institute Genome Sequencing Center for Infectious Disease"/>
            <person name="Wu L."/>
            <person name="Ma J."/>
        </authorList>
    </citation>
    <scope>NUCLEOTIDE SEQUENCE [LARGE SCALE GENOMIC DNA]</scope>
    <source>
        <strain evidence="10">KCTC 32514</strain>
    </source>
</reference>
<protein>
    <recommendedName>
        <fullName evidence="2">histidine kinase</fullName>
        <ecNumber evidence="2">2.7.13.3</ecNumber>
    </recommendedName>
</protein>
<keyword evidence="3" id="KW-0597">Phosphoprotein</keyword>
<evidence type="ECO:0000256" key="5">
    <source>
        <dbReference type="ARBA" id="ARBA00022777"/>
    </source>
</evidence>
<dbReference type="InterPro" id="IPR036890">
    <property type="entry name" value="HATPase_C_sf"/>
</dbReference>
<keyword evidence="4" id="KW-0808">Transferase</keyword>
<dbReference type="InterPro" id="IPR000700">
    <property type="entry name" value="PAS-assoc_C"/>
</dbReference>
<dbReference type="NCBIfam" id="TIGR00229">
    <property type="entry name" value="sensory_box"/>
    <property type="match status" value="1"/>
</dbReference>
<dbReference type="InterPro" id="IPR001610">
    <property type="entry name" value="PAC"/>
</dbReference>
<name>A0ABW5ZP88_9FLAO</name>
<dbReference type="PROSITE" id="PS50112">
    <property type="entry name" value="PAS"/>
    <property type="match status" value="1"/>
</dbReference>
<dbReference type="SUPFAM" id="SSF55874">
    <property type="entry name" value="ATPase domain of HSP90 chaperone/DNA topoisomerase II/histidine kinase"/>
    <property type="match status" value="1"/>
</dbReference>
<feature type="domain" description="PAS" evidence="7">
    <location>
        <begin position="21"/>
        <end position="93"/>
    </location>
</feature>
<sequence length="387" mass="44988">MFWKRQKATTQNTIENTKSIEDKRWQIALENTNVGLWDYDAIRNQVYYSKQSKKILGFEENELTNSATEWNRRVHPEDSETYFKDFNAHINGSLDIYENEHRILCKDGTYKWILDKGKVIERNAKGKPTRIIGTHTDISYRKKKEEQSERYLELITSQNERLHNFTHIVSHNLKTHIGNFENILEFLDEPNSEEEKLQLFQHLKTISKALSTTIVDLDDIISIKTKSNSNDLNERVNIYNCAEKVINGLEMDIAHNDIAIYNSIRKDDFISVNRSYLESILHNLITNGIKYKSNNRNSKIILQSVHTKNELKILVGDNGIGIDTNKYKNKIFEIYQTFHGTKRDDSRGVGLHITKTQMETLGGTIEVESKLGEGSTFILTFQKQKHS</sequence>
<gene>
    <name evidence="9" type="ORF">ACFS29_02005</name>
</gene>
<dbReference type="SMART" id="SM00387">
    <property type="entry name" value="HATPase_c"/>
    <property type="match status" value="1"/>
</dbReference>
<evidence type="ECO:0000259" key="7">
    <source>
        <dbReference type="PROSITE" id="PS50112"/>
    </source>
</evidence>
<dbReference type="Proteomes" id="UP001597548">
    <property type="component" value="Unassembled WGS sequence"/>
</dbReference>
<dbReference type="InterPro" id="IPR003594">
    <property type="entry name" value="HATPase_dom"/>
</dbReference>
<proteinExistence type="predicted"/>
<dbReference type="SUPFAM" id="SSF55785">
    <property type="entry name" value="PYP-like sensor domain (PAS domain)"/>
    <property type="match status" value="1"/>
</dbReference>
<dbReference type="CDD" id="cd00130">
    <property type="entry name" value="PAS"/>
    <property type="match status" value="1"/>
</dbReference>
<dbReference type="PANTHER" id="PTHR43304">
    <property type="entry name" value="PHYTOCHROME-LIKE PROTEIN CPH1"/>
    <property type="match status" value="1"/>
</dbReference>
<feature type="domain" description="Histidine kinase" evidence="6">
    <location>
        <begin position="168"/>
        <end position="385"/>
    </location>
</feature>
<evidence type="ECO:0000256" key="3">
    <source>
        <dbReference type="ARBA" id="ARBA00022553"/>
    </source>
</evidence>
<dbReference type="InterPro" id="IPR035965">
    <property type="entry name" value="PAS-like_dom_sf"/>
</dbReference>
<evidence type="ECO:0000313" key="9">
    <source>
        <dbReference type="EMBL" id="MFD2914397.1"/>
    </source>
</evidence>
<keyword evidence="5" id="KW-0418">Kinase</keyword>
<dbReference type="PROSITE" id="PS50109">
    <property type="entry name" value="HIS_KIN"/>
    <property type="match status" value="1"/>
</dbReference>
<comment type="caution">
    <text evidence="9">The sequence shown here is derived from an EMBL/GenBank/DDBJ whole genome shotgun (WGS) entry which is preliminary data.</text>
</comment>
<dbReference type="PROSITE" id="PS50113">
    <property type="entry name" value="PAC"/>
    <property type="match status" value="1"/>
</dbReference>
<dbReference type="EMBL" id="JBHUOS010000001">
    <property type="protein sequence ID" value="MFD2914397.1"/>
    <property type="molecule type" value="Genomic_DNA"/>
</dbReference>
<dbReference type="SMART" id="SM00091">
    <property type="entry name" value="PAS"/>
    <property type="match status" value="1"/>
</dbReference>
<organism evidence="9 10">
    <name type="scientific">Psychroserpens luteus</name>
    <dbReference type="NCBI Taxonomy" id="1434066"/>
    <lineage>
        <taxon>Bacteria</taxon>
        <taxon>Pseudomonadati</taxon>
        <taxon>Bacteroidota</taxon>
        <taxon>Flavobacteriia</taxon>
        <taxon>Flavobacteriales</taxon>
        <taxon>Flavobacteriaceae</taxon>
        <taxon>Psychroserpens</taxon>
    </lineage>
</organism>
<dbReference type="Gene3D" id="3.30.450.20">
    <property type="entry name" value="PAS domain"/>
    <property type="match status" value="1"/>
</dbReference>